<dbReference type="SUPFAM" id="SSF51735">
    <property type="entry name" value="NAD(P)-binding Rossmann-fold domains"/>
    <property type="match status" value="1"/>
</dbReference>
<sequence length="323" mass="34531">MKAAIIHAKGQSPVYGEFDTPVATDGKVLVHVKASALSNLSRALSEGNHYSADAVYPKVAGAEGVGITADGQRVYFLLPEAPYGALAEQTLVRPDYMVKIPDTVDDITAAAIPNPAMSSWVALNDRAHLQPNETVLINGATGTAGRLAVQIAKHLGAKKVIATGRNERELQELHALGADVVVPFQLDGTESVQKFEKALEEQFAEGIDVIIDYLWGESARSIIMTVYKCIPKGHIVRFVNVGASSGQENIDLPSSVLRSSAVQILGSGLGSVIMPKFFEAIRNVYEIVKTANLQVNTKVVPLSSVESVWGDSSGKPRVVFTIN</sequence>
<dbReference type="InterPro" id="IPR051397">
    <property type="entry name" value="Zn-ADH-like_protein"/>
</dbReference>
<dbReference type="InterPro" id="IPR020843">
    <property type="entry name" value="ER"/>
</dbReference>
<feature type="domain" description="Enoyl reductase (ER)" evidence="1">
    <location>
        <begin position="10"/>
        <end position="320"/>
    </location>
</feature>
<evidence type="ECO:0000313" key="3">
    <source>
        <dbReference type="Proteomes" id="UP000192939"/>
    </source>
</evidence>
<keyword evidence="3" id="KW-1185">Reference proteome</keyword>
<evidence type="ECO:0000313" key="2">
    <source>
        <dbReference type="EMBL" id="SMF38020.1"/>
    </source>
</evidence>
<dbReference type="Gene3D" id="3.40.50.720">
    <property type="entry name" value="NAD(P)-binding Rossmann-like Domain"/>
    <property type="match status" value="1"/>
</dbReference>
<dbReference type="PANTHER" id="PTHR43677:SF11">
    <property type="entry name" value="ZINC-CONTAINING ALCOHOL DEHYDROGENASE"/>
    <property type="match status" value="1"/>
</dbReference>
<organism evidence="2 3">
    <name type="scientific">Paenibacillus barengoltzii J12</name>
    <dbReference type="NCBI Taxonomy" id="935846"/>
    <lineage>
        <taxon>Bacteria</taxon>
        <taxon>Bacillati</taxon>
        <taxon>Bacillota</taxon>
        <taxon>Bacilli</taxon>
        <taxon>Bacillales</taxon>
        <taxon>Paenibacillaceae</taxon>
        <taxon>Paenibacillus</taxon>
    </lineage>
</organism>
<dbReference type="InterPro" id="IPR011032">
    <property type="entry name" value="GroES-like_sf"/>
</dbReference>
<proteinExistence type="predicted"/>
<dbReference type="Gene3D" id="3.90.180.10">
    <property type="entry name" value="Medium-chain alcohol dehydrogenases, catalytic domain"/>
    <property type="match status" value="1"/>
</dbReference>
<dbReference type="Pfam" id="PF00107">
    <property type="entry name" value="ADH_zinc_N"/>
    <property type="match status" value="1"/>
</dbReference>
<comment type="caution">
    <text evidence="2">The sequence shown here is derived from an EMBL/GenBank/DDBJ whole genome shotgun (WGS) entry which is preliminary data.</text>
</comment>
<dbReference type="SUPFAM" id="SSF50129">
    <property type="entry name" value="GroES-like"/>
    <property type="match status" value="1"/>
</dbReference>
<dbReference type="Proteomes" id="UP000192939">
    <property type="component" value="Unassembled WGS sequence"/>
</dbReference>
<reference evidence="2 3" key="1">
    <citation type="submission" date="2017-04" db="EMBL/GenBank/DDBJ databases">
        <authorList>
            <person name="Varghese N."/>
            <person name="Submissions S."/>
        </authorList>
    </citation>
    <scope>NUCLEOTIDE SEQUENCE [LARGE SCALE GENOMIC DNA]</scope>
    <source>
        <strain evidence="2 3">J12</strain>
    </source>
</reference>
<name>A0ABY1M1V3_9BACL</name>
<dbReference type="PANTHER" id="PTHR43677">
    <property type="entry name" value="SHORT-CHAIN DEHYDROGENASE/REDUCTASE"/>
    <property type="match status" value="1"/>
</dbReference>
<gene>
    <name evidence="2" type="ORF">SAMN02744124_02710</name>
</gene>
<protein>
    <submittedName>
        <fullName evidence="2">NADPH:quinone reductase</fullName>
    </submittedName>
</protein>
<accession>A0ABY1M1V3</accession>
<dbReference type="EMBL" id="FXAE01000028">
    <property type="protein sequence ID" value="SMF38020.1"/>
    <property type="molecule type" value="Genomic_DNA"/>
</dbReference>
<evidence type="ECO:0000259" key="1">
    <source>
        <dbReference type="SMART" id="SM00829"/>
    </source>
</evidence>
<dbReference type="InterPro" id="IPR036291">
    <property type="entry name" value="NAD(P)-bd_dom_sf"/>
</dbReference>
<dbReference type="InterPro" id="IPR013149">
    <property type="entry name" value="ADH-like_C"/>
</dbReference>
<dbReference type="SMART" id="SM00829">
    <property type="entry name" value="PKS_ER"/>
    <property type="match status" value="1"/>
</dbReference>
<dbReference type="RefSeq" id="WP_085279224.1">
    <property type="nucleotide sequence ID" value="NZ_FXAE01000028.1"/>
</dbReference>